<dbReference type="InterPro" id="IPR036188">
    <property type="entry name" value="FAD/NAD-bd_sf"/>
</dbReference>
<dbReference type="SUPFAM" id="SSF55424">
    <property type="entry name" value="FAD/NAD-linked reductases, dimerisation (C-terminal) domain"/>
    <property type="match status" value="1"/>
</dbReference>
<dbReference type="Proteomes" id="UP001597116">
    <property type="component" value="Unassembled WGS sequence"/>
</dbReference>
<dbReference type="Gene3D" id="3.50.50.60">
    <property type="entry name" value="FAD/NAD(P)-binding domain"/>
    <property type="match status" value="2"/>
</dbReference>
<dbReference type="InterPro" id="IPR001100">
    <property type="entry name" value="Pyr_nuc-diS_OxRdtase"/>
</dbReference>
<evidence type="ECO:0000313" key="8">
    <source>
        <dbReference type="Proteomes" id="UP001597116"/>
    </source>
</evidence>
<evidence type="ECO:0000256" key="2">
    <source>
        <dbReference type="ARBA" id="ARBA00007532"/>
    </source>
</evidence>
<feature type="domain" description="FAD/NAD(P)-binding" evidence="6">
    <location>
        <begin position="10"/>
        <end position="329"/>
    </location>
</feature>
<keyword evidence="3" id="KW-0285">Flavoprotein</keyword>
<comment type="caution">
    <text evidence="7">The sequence shown here is derived from an EMBL/GenBank/DDBJ whole genome shotgun (WGS) entry which is preliminary data.</text>
</comment>
<dbReference type="PRINTS" id="PR00411">
    <property type="entry name" value="PNDRDTASEI"/>
</dbReference>
<protein>
    <submittedName>
        <fullName evidence="7">Mercuric reductase</fullName>
    </submittedName>
</protein>
<comment type="similarity">
    <text evidence="2">Belongs to the class-I pyridine nucleotide-disulfide oxidoreductase family.</text>
</comment>
<keyword evidence="4" id="KW-0274">FAD</keyword>
<dbReference type="PANTHER" id="PTHR43014">
    <property type="entry name" value="MERCURIC REDUCTASE"/>
    <property type="match status" value="1"/>
</dbReference>
<dbReference type="PIRSF" id="PIRSF000350">
    <property type="entry name" value="Mercury_reductase_MerA"/>
    <property type="match status" value="1"/>
</dbReference>
<dbReference type="SUPFAM" id="SSF51905">
    <property type="entry name" value="FAD/NAD(P)-binding domain"/>
    <property type="match status" value="1"/>
</dbReference>
<dbReference type="Pfam" id="PF07992">
    <property type="entry name" value="Pyr_redox_2"/>
    <property type="match status" value="1"/>
</dbReference>
<dbReference type="InterPro" id="IPR023753">
    <property type="entry name" value="FAD/NAD-binding_dom"/>
</dbReference>
<dbReference type="PRINTS" id="PR00368">
    <property type="entry name" value="FADPNR"/>
</dbReference>
<evidence type="ECO:0000313" key="7">
    <source>
        <dbReference type="EMBL" id="MFD1141791.1"/>
    </source>
</evidence>
<dbReference type="PANTHER" id="PTHR43014:SF2">
    <property type="entry name" value="MERCURIC REDUCTASE"/>
    <property type="match status" value="1"/>
</dbReference>
<dbReference type="InterPro" id="IPR004099">
    <property type="entry name" value="Pyr_nucl-diS_OxRdtase_dimer"/>
</dbReference>
<proteinExistence type="inferred from homology"/>
<dbReference type="Gene3D" id="3.30.390.30">
    <property type="match status" value="1"/>
</dbReference>
<evidence type="ECO:0000256" key="1">
    <source>
        <dbReference type="ARBA" id="ARBA00001974"/>
    </source>
</evidence>
<gene>
    <name evidence="7" type="ORF">ACFQ4C_11760</name>
</gene>
<name>A0ABW3Q8R8_9BACT</name>
<dbReference type="InterPro" id="IPR016156">
    <property type="entry name" value="FAD/NAD-linked_Rdtase_dimer_sf"/>
</dbReference>
<dbReference type="EMBL" id="JBHTLP010000008">
    <property type="protein sequence ID" value="MFD1141791.1"/>
    <property type="molecule type" value="Genomic_DNA"/>
</dbReference>
<feature type="domain" description="Pyridine nucleotide-disulphide oxidoreductase dimerisation" evidence="5">
    <location>
        <begin position="352"/>
        <end position="457"/>
    </location>
</feature>
<dbReference type="RefSeq" id="WP_265992281.1">
    <property type="nucleotide sequence ID" value="NZ_CP110973.1"/>
</dbReference>
<comment type="cofactor">
    <cofactor evidence="1">
        <name>FAD</name>
        <dbReference type="ChEBI" id="CHEBI:57692"/>
    </cofactor>
</comment>
<dbReference type="Pfam" id="PF02852">
    <property type="entry name" value="Pyr_redox_dim"/>
    <property type="match status" value="1"/>
</dbReference>
<accession>A0ABW3Q8R8</accession>
<evidence type="ECO:0000259" key="5">
    <source>
        <dbReference type="Pfam" id="PF02852"/>
    </source>
</evidence>
<reference evidence="8" key="1">
    <citation type="journal article" date="2019" name="Int. J. Syst. Evol. Microbiol.">
        <title>The Global Catalogue of Microorganisms (GCM) 10K type strain sequencing project: providing services to taxonomists for standard genome sequencing and annotation.</title>
        <authorList>
            <consortium name="The Broad Institute Genomics Platform"/>
            <consortium name="The Broad Institute Genome Sequencing Center for Infectious Disease"/>
            <person name="Wu L."/>
            <person name="Ma J."/>
        </authorList>
    </citation>
    <scope>NUCLEOTIDE SEQUENCE [LARGE SCALE GENOMIC DNA]</scope>
    <source>
        <strain evidence="8">CCUG 55608</strain>
    </source>
</reference>
<evidence type="ECO:0000259" key="6">
    <source>
        <dbReference type="Pfam" id="PF07992"/>
    </source>
</evidence>
<sequence>MNVNSSEQFDAILIGVGQAGNPLASALAHQGWKIAVIERKYVGGTCVNVGCTPTKTLIASAQVAFQARRAAEFGVETGEVRVDLKKAMERKNKMIETSRQKIEDNLTQTENLTLMYGEARFSGFRQVDVTSSDDQKRTLTANFIFINTGGRPTTPDIAGLDQVPWLTSDSILDLEQLPDHLIILGGGYISLEFGQMFRRFGSQVTIIEPGEQLLSREDKDVADEISTILEEEGIEIRLNTEVQRISRATDGTLELQLSTDQGAARLSGSHLLVAVGRTPNTQSLNLAATGVETDDKGYIQVNNHLETTQRGIYALGDCKGGPEFTHISYDDFRVVQQNLLESGHASIADRPVPYTVFTDPQLGRIGLSEQEAAKQGKSFKVAKVPMSIVARAQHLSQTKGFMKVIVDAQTDQLLGAAILGTEGGEIMSMLQIAMMGQLPYQRLRDAIFAHPLLAESFSVLFSKMEEES</sequence>
<evidence type="ECO:0000256" key="3">
    <source>
        <dbReference type="ARBA" id="ARBA00022630"/>
    </source>
</evidence>
<keyword evidence="8" id="KW-1185">Reference proteome</keyword>
<organism evidence="7 8">
    <name type="scientific">Larkinella insperata</name>
    <dbReference type="NCBI Taxonomy" id="332158"/>
    <lineage>
        <taxon>Bacteria</taxon>
        <taxon>Pseudomonadati</taxon>
        <taxon>Bacteroidota</taxon>
        <taxon>Cytophagia</taxon>
        <taxon>Cytophagales</taxon>
        <taxon>Spirosomataceae</taxon>
        <taxon>Larkinella</taxon>
    </lineage>
</organism>
<evidence type="ECO:0000256" key="4">
    <source>
        <dbReference type="ARBA" id="ARBA00022827"/>
    </source>
</evidence>